<name>A0A392QXQ6_9FABA</name>
<feature type="non-terminal residue" evidence="1">
    <location>
        <position position="53"/>
    </location>
</feature>
<organism evidence="1 2">
    <name type="scientific">Trifolium medium</name>
    <dbReference type="NCBI Taxonomy" id="97028"/>
    <lineage>
        <taxon>Eukaryota</taxon>
        <taxon>Viridiplantae</taxon>
        <taxon>Streptophyta</taxon>
        <taxon>Embryophyta</taxon>
        <taxon>Tracheophyta</taxon>
        <taxon>Spermatophyta</taxon>
        <taxon>Magnoliopsida</taxon>
        <taxon>eudicotyledons</taxon>
        <taxon>Gunneridae</taxon>
        <taxon>Pentapetalae</taxon>
        <taxon>rosids</taxon>
        <taxon>fabids</taxon>
        <taxon>Fabales</taxon>
        <taxon>Fabaceae</taxon>
        <taxon>Papilionoideae</taxon>
        <taxon>50 kb inversion clade</taxon>
        <taxon>NPAAA clade</taxon>
        <taxon>Hologalegina</taxon>
        <taxon>IRL clade</taxon>
        <taxon>Trifolieae</taxon>
        <taxon>Trifolium</taxon>
    </lineage>
</organism>
<dbReference type="EMBL" id="LXQA010168327">
    <property type="protein sequence ID" value="MCI28827.1"/>
    <property type="molecule type" value="Genomic_DNA"/>
</dbReference>
<sequence length="53" mass="5682">MSKEGQDQNLCASSPSLNHVVNNLFSVVTLTSPPPPLPGLPLDVIEEILCRLP</sequence>
<dbReference type="AlphaFoldDB" id="A0A392QXQ6"/>
<proteinExistence type="predicted"/>
<dbReference type="Proteomes" id="UP000265520">
    <property type="component" value="Unassembled WGS sequence"/>
</dbReference>
<accession>A0A392QXQ6</accession>
<protein>
    <recommendedName>
        <fullName evidence="3">F-box domain-containing protein</fullName>
    </recommendedName>
</protein>
<evidence type="ECO:0000313" key="1">
    <source>
        <dbReference type="EMBL" id="MCI28827.1"/>
    </source>
</evidence>
<reference evidence="1 2" key="1">
    <citation type="journal article" date="2018" name="Front. Plant Sci.">
        <title>Red Clover (Trifolium pratense) and Zigzag Clover (T. medium) - A Picture of Genomic Similarities and Differences.</title>
        <authorList>
            <person name="Dluhosova J."/>
            <person name="Istvanek J."/>
            <person name="Nedelnik J."/>
            <person name="Repkova J."/>
        </authorList>
    </citation>
    <scope>NUCLEOTIDE SEQUENCE [LARGE SCALE GENOMIC DNA]</scope>
    <source>
        <strain evidence="2">cv. 10/8</strain>
        <tissue evidence="1">Leaf</tissue>
    </source>
</reference>
<comment type="caution">
    <text evidence="1">The sequence shown here is derived from an EMBL/GenBank/DDBJ whole genome shotgun (WGS) entry which is preliminary data.</text>
</comment>
<evidence type="ECO:0008006" key="3">
    <source>
        <dbReference type="Google" id="ProtNLM"/>
    </source>
</evidence>
<keyword evidence="2" id="KW-1185">Reference proteome</keyword>
<evidence type="ECO:0000313" key="2">
    <source>
        <dbReference type="Proteomes" id="UP000265520"/>
    </source>
</evidence>